<evidence type="ECO:0000256" key="1">
    <source>
        <dbReference type="SAM" id="Phobius"/>
    </source>
</evidence>
<keyword evidence="3" id="KW-1185">Reference proteome</keyword>
<feature type="transmembrane region" description="Helical" evidence="1">
    <location>
        <begin position="152"/>
        <end position="172"/>
    </location>
</feature>
<accession>A0A5N6JVN5</accession>
<keyword evidence="1" id="KW-1133">Transmembrane helix</keyword>
<sequence length="277" mass="31870">MVTTLLSLLPQTILNTKPYLNLLVISDKDLKPQRQRQRQLQLELRLQLQLQLIIVIHLQLPTCSYNSFRPLHDTDLGTAKNIELQRHSNMILFETNTSVFELMWDLALAFFIVRIAFIYFILTYLSSLFLSFIRLNRIIPYNHLTAPARELIAFPIYILTVALWARTVIVYYEIPRIAGFRIAIGLVAGSFMVIAELVGGFILWEEGYKEWIWETDLLGAGLGILSLSLLDTMPLILMMLEKTEREPTHEHGQKSIKSAVPTIGKMEKAKIEDKKTN</sequence>
<dbReference type="Proteomes" id="UP000326757">
    <property type="component" value="Unassembled WGS sequence"/>
</dbReference>
<feature type="transmembrane region" description="Helical" evidence="1">
    <location>
        <begin position="184"/>
        <end position="205"/>
    </location>
</feature>
<reference evidence="2 3" key="1">
    <citation type="submission" date="2019-06" db="EMBL/GenBank/DDBJ databases">
        <title>Genome Sequence of the Brown Rot Fungal Pathogen Monilinia laxa.</title>
        <authorList>
            <person name="De Miccolis Angelini R.M."/>
            <person name="Landi L."/>
            <person name="Abate D."/>
            <person name="Pollastro S."/>
            <person name="Romanazzi G."/>
            <person name="Faretra F."/>
        </authorList>
    </citation>
    <scope>NUCLEOTIDE SEQUENCE [LARGE SCALE GENOMIC DNA]</scope>
    <source>
        <strain evidence="2 3">Mlax316</strain>
    </source>
</reference>
<organism evidence="2 3">
    <name type="scientific">Monilinia laxa</name>
    <name type="common">Brown rot fungus</name>
    <name type="synonym">Sclerotinia laxa</name>
    <dbReference type="NCBI Taxonomy" id="61186"/>
    <lineage>
        <taxon>Eukaryota</taxon>
        <taxon>Fungi</taxon>
        <taxon>Dikarya</taxon>
        <taxon>Ascomycota</taxon>
        <taxon>Pezizomycotina</taxon>
        <taxon>Leotiomycetes</taxon>
        <taxon>Helotiales</taxon>
        <taxon>Sclerotiniaceae</taxon>
        <taxon>Monilinia</taxon>
    </lineage>
</organism>
<feature type="transmembrane region" description="Helical" evidence="1">
    <location>
        <begin position="106"/>
        <end position="132"/>
    </location>
</feature>
<keyword evidence="1" id="KW-0812">Transmembrane</keyword>
<gene>
    <name evidence="2" type="ORF">EYC80_008156</name>
</gene>
<keyword evidence="1" id="KW-0472">Membrane</keyword>
<proteinExistence type="predicted"/>
<comment type="caution">
    <text evidence="2">The sequence shown here is derived from an EMBL/GenBank/DDBJ whole genome shotgun (WGS) entry which is preliminary data.</text>
</comment>
<evidence type="ECO:0000313" key="2">
    <source>
        <dbReference type="EMBL" id="KAB8292430.1"/>
    </source>
</evidence>
<feature type="transmembrane region" description="Helical" evidence="1">
    <location>
        <begin position="217"/>
        <end position="240"/>
    </location>
</feature>
<dbReference type="AlphaFoldDB" id="A0A5N6JVN5"/>
<protein>
    <submittedName>
        <fullName evidence="2">Uncharacterized protein</fullName>
    </submittedName>
</protein>
<evidence type="ECO:0000313" key="3">
    <source>
        <dbReference type="Proteomes" id="UP000326757"/>
    </source>
</evidence>
<dbReference type="OrthoDB" id="4847749at2759"/>
<dbReference type="EMBL" id="VIGI01000013">
    <property type="protein sequence ID" value="KAB8292430.1"/>
    <property type="molecule type" value="Genomic_DNA"/>
</dbReference>
<name>A0A5N6JVN5_MONLA</name>